<evidence type="ECO:0000256" key="3">
    <source>
        <dbReference type="ARBA" id="ARBA00022679"/>
    </source>
</evidence>
<feature type="transmembrane region" description="Helical" evidence="7">
    <location>
        <begin position="93"/>
        <end position="111"/>
    </location>
</feature>
<dbReference type="Proteomes" id="UP001054902">
    <property type="component" value="Unassembled WGS sequence"/>
</dbReference>
<evidence type="ECO:0000256" key="1">
    <source>
        <dbReference type="ARBA" id="ARBA00004141"/>
    </source>
</evidence>
<proteinExistence type="inferred from homology"/>
<keyword evidence="6 7" id="KW-0472">Membrane</keyword>
<feature type="transmembrane region" description="Helical" evidence="7">
    <location>
        <begin position="170"/>
        <end position="189"/>
    </location>
</feature>
<keyword evidence="5 7" id="KW-1133">Transmembrane helix</keyword>
<accession>A0AAD3H4U3</accession>
<organism evidence="9 10">
    <name type="scientific">Chaetoceros tenuissimus</name>
    <dbReference type="NCBI Taxonomy" id="426638"/>
    <lineage>
        <taxon>Eukaryota</taxon>
        <taxon>Sar</taxon>
        <taxon>Stramenopiles</taxon>
        <taxon>Ochrophyta</taxon>
        <taxon>Bacillariophyta</taxon>
        <taxon>Coscinodiscophyceae</taxon>
        <taxon>Chaetocerotophycidae</taxon>
        <taxon>Chaetocerotales</taxon>
        <taxon>Chaetocerotaceae</taxon>
        <taxon>Chaetoceros</taxon>
    </lineage>
</organism>
<keyword evidence="4 7" id="KW-0812">Transmembrane</keyword>
<dbReference type="EMBL" id="BLLK01000038">
    <property type="protein sequence ID" value="GFH49984.1"/>
    <property type="molecule type" value="Genomic_DNA"/>
</dbReference>
<keyword evidence="10" id="KW-1185">Reference proteome</keyword>
<dbReference type="NCBIfam" id="NF009525">
    <property type="entry name" value="PRK12887.1"/>
    <property type="match status" value="1"/>
</dbReference>
<name>A0AAD3H4U3_9STRA</name>
<dbReference type="PANTHER" id="PTHR43009">
    <property type="entry name" value="HOMOGENTISATE SOLANESYLTRANSFERASE, CHLOROPLASTIC"/>
    <property type="match status" value="1"/>
</dbReference>
<evidence type="ECO:0000256" key="8">
    <source>
        <dbReference type="SAM" id="SignalP"/>
    </source>
</evidence>
<feature type="chain" id="PRO_5042171158" evidence="8">
    <location>
        <begin position="20"/>
        <end position="395"/>
    </location>
</feature>
<dbReference type="Gene3D" id="1.10.357.140">
    <property type="entry name" value="UbiA prenyltransferase"/>
    <property type="match status" value="1"/>
</dbReference>
<feature type="transmembrane region" description="Helical" evidence="7">
    <location>
        <begin position="263"/>
        <end position="280"/>
    </location>
</feature>
<feature type="signal peptide" evidence="8">
    <location>
        <begin position="1"/>
        <end position="19"/>
    </location>
</feature>
<protein>
    <submittedName>
        <fullName evidence="9">Uncharacterized protein</fullName>
    </submittedName>
</protein>
<evidence type="ECO:0000256" key="5">
    <source>
        <dbReference type="ARBA" id="ARBA00022989"/>
    </source>
</evidence>
<dbReference type="InterPro" id="IPR044878">
    <property type="entry name" value="UbiA_sf"/>
</dbReference>
<evidence type="ECO:0000256" key="4">
    <source>
        <dbReference type="ARBA" id="ARBA00022692"/>
    </source>
</evidence>
<keyword evidence="8" id="KW-0732">Signal</keyword>
<reference evidence="9 10" key="1">
    <citation type="journal article" date="2021" name="Sci. Rep.">
        <title>The genome of the diatom Chaetoceros tenuissimus carries an ancient integrated fragment of an extant virus.</title>
        <authorList>
            <person name="Hongo Y."/>
            <person name="Kimura K."/>
            <person name="Takaki Y."/>
            <person name="Yoshida Y."/>
            <person name="Baba S."/>
            <person name="Kobayashi G."/>
            <person name="Nagasaki K."/>
            <person name="Hano T."/>
            <person name="Tomaru Y."/>
        </authorList>
    </citation>
    <scope>NUCLEOTIDE SEQUENCE [LARGE SCALE GENOMIC DNA]</scope>
    <source>
        <strain evidence="9 10">NIES-3715</strain>
    </source>
</reference>
<comment type="similarity">
    <text evidence="2">Belongs to the UbiA prenyltransferase family.</text>
</comment>
<dbReference type="Pfam" id="PF01040">
    <property type="entry name" value="UbiA"/>
    <property type="match status" value="1"/>
</dbReference>
<feature type="transmembrane region" description="Helical" evidence="7">
    <location>
        <begin position="220"/>
        <end position="242"/>
    </location>
</feature>
<evidence type="ECO:0000256" key="7">
    <source>
        <dbReference type="SAM" id="Phobius"/>
    </source>
</evidence>
<comment type="subcellular location">
    <subcellularLocation>
        <location evidence="1">Membrane</location>
        <topology evidence="1">Multi-pass membrane protein</topology>
    </subcellularLocation>
</comment>
<evidence type="ECO:0000313" key="9">
    <source>
        <dbReference type="EMBL" id="GFH49984.1"/>
    </source>
</evidence>
<keyword evidence="3" id="KW-0808">Transferase</keyword>
<evidence type="ECO:0000256" key="2">
    <source>
        <dbReference type="ARBA" id="ARBA00005985"/>
    </source>
</evidence>
<dbReference type="PANTHER" id="PTHR43009:SF7">
    <property type="entry name" value="HOMOGENTISATE GERANYLGERANYLTRANSFERASE, CHLOROPLASTIC"/>
    <property type="match status" value="1"/>
</dbReference>
<dbReference type="GO" id="GO:0016765">
    <property type="term" value="F:transferase activity, transferring alkyl or aryl (other than methyl) groups"/>
    <property type="evidence" value="ECO:0007669"/>
    <property type="project" value="InterPro"/>
</dbReference>
<gene>
    <name evidence="9" type="ORF">CTEN210_06460</name>
</gene>
<dbReference type="GO" id="GO:0016020">
    <property type="term" value="C:membrane"/>
    <property type="evidence" value="ECO:0007669"/>
    <property type="project" value="UniProtKB-SubCell"/>
</dbReference>
<evidence type="ECO:0000256" key="6">
    <source>
        <dbReference type="ARBA" id="ARBA00023136"/>
    </source>
</evidence>
<dbReference type="InterPro" id="IPR000537">
    <property type="entry name" value="UbiA_prenyltransferase"/>
</dbReference>
<feature type="transmembrane region" description="Helical" evidence="7">
    <location>
        <begin position="313"/>
        <end position="330"/>
    </location>
</feature>
<dbReference type="AlphaFoldDB" id="A0AAD3H4U3"/>
<feature type="transmembrane region" description="Helical" evidence="7">
    <location>
        <begin position="118"/>
        <end position="137"/>
    </location>
</feature>
<sequence length="395" mass="42827">MKSIFAIAVLTLSAANVNGFQMTSRSALNLKIPMAQQTRFSTSSYSPAPLKSHSKSSLKMASDYTFSSNTTSTSKEKVPFPIVLWRFTRPHTLIGSALAIPALHILAAPTYSQAFTKAAAISTLFAMLPSLLMNLYITGLNQITDVEIDKINKPKLPIAAGDLSPKSANIIVTLSLIASLLLGISHPVLGSQGLNVALWGSMILGTMYSMKPFRLKRFPLLAAFCIVAVRGAVINAGFFAHAMSAAYGNPMGVLACLQNDMKCFLSSMFFAVFGIVIALMKDVPDAVGDAQFNIRSFTVQIGQKNVFTAMRRLLSILFIGVGSGFTKMAIEAFSSNNTGLSMCRSIVALSAFFAGYSVREEAKDVNAEDSGEVYNYYMHLWKLFYASYLVLPFAR</sequence>
<evidence type="ECO:0000313" key="10">
    <source>
        <dbReference type="Proteomes" id="UP001054902"/>
    </source>
</evidence>
<comment type="caution">
    <text evidence="9">The sequence shown here is derived from an EMBL/GenBank/DDBJ whole genome shotgun (WGS) entry which is preliminary data.</text>
</comment>